<dbReference type="RefSeq" id="WP_056096937.1">
    <property type="nucleotide sequence ID" value="NZ_BPQL01000070.1"/>
</dbReference>
<comment type="caution">
    <text evidence="1">The sequence shown here is derived from an EMBL/GenBank/DDBJ whole genome shotgun (WGS) entry which is preliminary data.</text>
</comment>
<reference evidence="1 2" key="1">
    <citation type="submission" date="2024-06" db="EMBL/GenBank/DDBJ databases">
        <title>Genomic Encyclopedia of Type Strains, Phase IV (KMG-IV): sequencing the most valuable type-strain genomes for metagenomic binning, comparative biology and taxonomic classification.</title>
        <authorList>
            <person name="Goeker M."/>
        </authorList>
    </citation>
    <scope>NUCLEOTIDE SEQUENCE [LARGE SCALE GENOMIC DNA]</scope>
    <source>
        <strain evidence="1 2">DSM 21331</strain>
    </source>
</reference>
<name>A0ABV2L869_9HYPH</name>
<evidence type="ECO:0000313" key="2">
    <source>
        <dbReference type="Proteomes" id="UP001549145"/>
    </source>
</evidence>
<dbReference type="EMBL" id="JBEPMM010000011">
    <property type="protein sequence ID" value="MET3694044.1"/>
    <property type="molecule type" value="Genomic_DNA"/>
</dbReference>
<accession>A0ABV2L869</accession>
<sequence>MGTRLDFSMVRILGEDCRAVDGGHELALTAYVAQVDGDRLVEHAAVARVTETFAGWDPQDYQRANLKLHRALAARVAELALAARREEG</sequence>
<protein>
    <submittedName>
        <fullName evidence="1">Uncharacterized protein</fullName>
    </submittedName>
</protein>
<proteinExistence type="predicted"/>
<dbReference type="Proteomes" id="UP001549145">
    <property type="component" value="Unassembled WGS sequence"/>
</dbReference>
<gene>
    <name evidence="1" type="ORF">ABID43_003599</name>
</gene>
<organism evidence="1 2">
    <name type="scientific">Methylobacterium goesingense</name>
    <dbReference type="NCBI Taxonomy" id="243690"/>
    <lineage>
        <taxon>Bacteria</taxon>
        <taxon>Pseudomonadati</taxon>
        <taxon>Pseudomonadota</taxon>
        <taxon>Alphaproteobacteria</taxon>
        <taxon>Hyphomicrobiales</taxon>
        <taxon>Methylobacteriaceae</taxon>
        <taxon>Methylobacterium</taxon>
    </lineage>
</organism>
<keyword evidence="2" id="KW-1185">Reference proteome</keyword>
<evidence type="ECO:0000313" key="1">
    <source>
        <dbReference type="EMBL" id="MET3694044.1"/>
    </source>
</evidence>